<dbReference type="EMBL" id="BKAG01000034">
    <property type="protein sequence ID" value="GEP44704.1"/>
    <property type="molecule type" value="Genomic_DNA"/>
</dbReference>
<evidence type="ECO:0000313" key="1">
    <source>
        <dbReference type="EMBL" id="GEP44704.1"/>
    </source>
</evidence>
<gene>
    <name evidence="1" type="ORF">BGE01nite_39950</name>
</gene>
<protein>
    <submittedName>
        <fullName evidence="1">Uncharacterized protein</fullName>
    </submittedName>
</protein>
<reference evidence="1 2" key="1">
    <citation type="submission" date="2019-07" db="EMBL/GenBank/DDBJ databases">
        <title>Whole genome shotgun sequence of Brevifollis gellanilyticus NBRC 108608.</title>
        <authorList>
            <person name="Hosoyama A."/>
            <person name="Uohara A."/>
            <person name="Ohji S."/>
            <person name="Ichikawa N."/>
        </authorList>
    </citation>
    <scope>NUCLEOTIDE SEQUENCE [LARGE SCALE GENOMIC DNA]</scope>
    <source>
        <strain evidence="1 2">NBRC 108608</strain>
    </source>
</reference>
<keyword evidence="2" id="KW-1185">Reference proteome</keyword>
<sequence>MARPTNSFESVTMTIAVTPQIKMYLEDLTADGMYGCSPSEAARLLLGQAIEQKIKDGALTRRKFIVQNGDVTPTAAPALTS</sequence>
<organism evidence="1 2">
    <name type="scientific">Brevifollis gellanilyticus</name>
    <dbReference type="NCBI Taxonomy" id="748831"/>
    <lineage>
        <taxon>Bacteria</taxon>
        <taxon>Pseudomonadati</taxon>
        <taxon>Verrucomicrobiota</taxon>
        <taxon>Verrucomicrobiia</taxon>
        <taxon>Verrucomicrobiales</taxon>
        <taxon>Verrucomicrobiaceae</taxon>
    </lineage>
</organism>
<dbReference type="RefSeq" id="WP_146852913.1">
    <property type="nucleotide sequence ID" value="NZ_BKAG01000034.1"/>
</dbReference>
<comment type="caution">
    <text evidence="1">The sequence shown here is derived from an EMBL/GenBank/DDBJ whole genome shotgun (WGS) entry which is preliminary data.</text>
</comment>
<dbReference type="AlphaFoldDB" id="A0A512MD87"/>
<proteinExistence type="predicted"/>
<dbReference type="Proteomes" id="UP000321577">
    <property type="component" value="Unassembled WGS sequence"/>
</dbReference>
<dbReference type="OrthoDB" id="196148at2"/>
<accession>A0A512MD87</accession>
<evidence type="ECO:0000313" key="2">
    <source>
        <dbReference type="Proteomes" id="UP000321577"/>
    </source>
</evidence>
<name>A0A512MD87_9BACT</name>